<dbReference type="GO" id="GO:0043531">
    <property type="term" value="F:ADP binding"/>
    <property type="evidence" value="ECO:0007669"/>
    <property type="project" value="InterPro"/>
</dbReference>
<dbReference type="InterPro" id="IPR002182">
    <property type="entry name" value="NB-ARC"/>
</dbReference>
<dbReference type="GO" id="GO:0009116">
    <property type="term" value="P:nucleoside metabolic process"/>
    <property type="evidence" value="ECO:0007669"/>
    <property type="project" value="InterPro"/>
</dbReference>
<dbReference type="STRING" id="109264.A0A1F7ZX79"/>
<dbReference type="RefSeq" id="XP_022387799.1">
    <property type="nucleotide sequence ID" value="XM_022534405.1"/>
</dbReference>
<dbReference type="Pfam" id="PF00931">
    <property type="entry name" value="NB-ARC"/>
    <property type="match status" value="1"/>
</dbReference>
<dbReference type="GeneID" id="34450666"/>
<dbReference type="OrthoDB" id="1577640at2759"/>
<feature type="domain" description="NB-ARC" evidence="2">
    <location>
        <begin position="208"/>
        <end position="358"/>
    </location>
</feature>
<sequence length="860" mass="97529">MLTHDDYTVGWISALPLEMAAAQLLLDQVHPDLPQPARDCNTYVLGEIAGHNVVIACLPSGVYGTTSAGAVAQHMLSTFSCIRFGMMVGIGGGVPSESADIRLGDVVVSKPIGVLPGVVQYDYGKTIVNGQVERTGTLNRPPQSLLTALSKVESRRLLGRSRFERYVAESLERTESSTPAFKHPGRDEDKLYNASLNLPRIECFVGRDKELAEVYKQLRSPNSTGIVTLHGLGGIGKTQLAAAYALRHRHEYSAIFWFDASDVTKLVHSFLAAARRIRLDHNSFADFSSSNYNNDPFKGVKAVKDWLNQKHNLHWLLIFDDHTVSEADRPRDEGNTDLKSCLPEVLQGHVLITTRLSDAYLGHRVKVRKLEDPRQGLEVLSASLNRPNIDADPYAHELTKELDGVPLALASAAAYMSQIGTSPRDYLQLYRDSWHRLQESSPQLPGYERSMHSTWSISYSQISAQNNLSCLLLEYWVFLDCQDLWHELLDDTSAPWTDSTLKLLSDQITFNQAIRVLCAYGMAEVNPYIADDRIQSQSYRLNKCVHSWAFDYLRSGQRSASAWRVLYCVVRYTDPREPVNQRVCQRLVPHANRLLQLISNGTLLPDRESIWVVGLLPLLYKLYTKASERISLGYTIYLTSSNVDYFEKRFFAGSERPHRLAVELSTMLERAYDLWPIEKEWINKIQFSSCIILALRYDIRLGEPSNAKKWYKMAFHFRSKRANHDPNDWTGQFIRLRIKTIWVTKHLAHLFRFLPSLRPIAYFIFFKANLLSFNLLADVVALVVYVSSWSALEWGYITPWKALCLVILSKTLHDLLLCFAWSPTDWIFYALSIPLCVLTLVSLVPMISDEILSKGSSSLQ</sequence>
<feature type="transmembrane region" description="Helical" evidence="1">
    <location>
        <begin position="828"/>
        <end position="847"/>
    </location>
</feature>
<dbReference type="InterPro" id="IPR027417">
    <property type="entry name" value="P-loop_NTPase"/>
</dbReference>
<dbReference type="InterPro" id="IPR035994">
    <property type="entry name" value="Nucleoside_phosphorylase_sf"/>
</dbReference>
<reference evidence="3 4" key="1">
    <citation type="journal article" date="2016" name="Genome Biol. Evol.">
        <title>Draft genome sequence of an aflatoxigenic Aspergillus species, A. bombycis.</title>
        <authorList>
            <person name="Moore G.G."/>
            <person name="Mack B.M."/>
            <person name="Beltz S.B."/>
            <person name="Gilbert M.K."/>
        </authorList>
    </citation>
    <scope>NUCLEOTIDE SEQUENCE [LARGE SCALE GENOMIC DNA]</scope>
    <source>
        <strain evidence="4">NRRL 26010</strain>
    </source>
</reference>
<feature type="transmembrane region" description="Helical" evidence="1">
    <location>
        <begin position="760"/>
        <end position="788"/>
    </location>
</feature>
<keyword evidence="1" id="KW-0812">Transmembrane</keyword>
<name>A0A1F7ZX79_9EURO</name>
<proteinExistence type="predicted"/>
<dbReference type="Gene3D" id="3.40.50.300">
    <property type="entry name" value="P-loop containing nucleotide triphosphate hydrolases"/>
    <property type="match status" value="1"/>
</dbReference>
<gene>
    <name evidence="3" type="ORF">ABOM_007276</name>
</gene>
<protein>
    <recommendedName>
        <fullName evidence="2">NB-ARC domain-containing protein</fullName>
    </recommendedName>
</protein>
<comment type="caution">
    <text evidence="3">The sequence shown here is derived from an EMBL/GenBank/DDBJ whole genome shotgun (WGS) entry which is preliminary data.</text>
</comment>
<organism evidence="3 4">
    <name type="scientific">Aspergillus bombycis</name>
    <dbReference type="NCBI Taxonomy" id="109264"/>
    <lineage>
        <taxon>Eukaryota</taxon>
        <taxon>Fungi</taxon>
        <taxon>Dikarya</taxon>
        <taxon>Ascomycota</taxon>
        <taxon>Pezizomycotina</taxon>
        <taxon>Eurotiomycetes</taxon>
        <taxon>Eurotiomycetidae</taxon>
        <taxon>Eurotiales</taxon>
        <taxon>Aspergillaceae</taxon>
        <taxon>Aspergillus</taxon>
    </lineage>
</organism>
<dbReference type="EMBL" id="LYCR01000060">
    <property type="protein sequence ID" value="OGM44082.1"/>
    <property type="molecule type" value="Genomic_DNA"/>
</dbReference>
<dbReference type="SUPFAM" id="SSF52540">
    <property type="entry name" value="P-loop containing nucleoside triphosphate hydrolases"/>
    <property type="match status" value="1"/>
</dbReference>
<dbReference type="PANTHER" id="PTHR46082">
    <property type="entry name" value="ATP/GTP-BINDING PROTEIN-RELATED"/>
    <property type="match status" value="1"/>
</dbReference>
<dbReference type="PANTHER" id="PTHR46082:SF11">
    <property type="entry name" value="AAA+ ATPASE DOMAIN-CONTAINING PROTEIN-RELATED"/>
    <property type="match status" value="1"/>
</dbReference>
<keyword evidence="1" id="KW-1133">Transmembrane helix</keyword>
<accession>A0A1F7ZX79</accession>
<dbReference type="InterPro" id="IPR053137">
    <property type="entry name" value="NLR-like"/>
</dbReference>
<dbReference type="AlphaFoldDB" id="A0A1F7ZX79"/>
<evidence type="ECO:0000256" key="1">
    <source>
        <dbReference type="SAM" id="Phobius"/>
    </source>
</evidence>
<evidence type="ECO:0000313" key="3">
    <source>
        <dbReference type="EMBL" id="OGM44082.1"/>
    </source>
</evidence>
<dbReference type="Proteomes" id="UP000179179">
    <property type="component" value="Unassembled WGS sequence"/>
</dbReference>
<dbReference type="SUPFAM" id="SSF53167">
    <property type="entry name" value="Purine and uridine phosphorylases"/>
    <property type="match status" value="1"/>
</dbReference>
<evidence type="ECO:0000259" key="2">
    <source>
        <dbReference type="Pfam" id="PF00931"/>
    </source>
</evidence>
<dbReference type="GO" id="GO:0003824">
    <property type="term" value="F:catalytic activity"/>
    <property type="evidence" value="ECO:0007669"/>
    <property type="project" value="InterPro"/>
</dbReference>
<keyword evidence="1" id="KW-0472">Membrane</keyword>
<evidence type="ECO:0000313" key="4">
    <source>
        <dbReference type="Proteomes" id="UP000179179"/>
    </source>
</evidence>
<dbReference type="Gene3D" id="3.40.50.1580">
    <property type="entry name" value="Nucleoside phosphorylase domain"/>
    <property type="match status" value="1"/>
</dbReference>
<keyword evidence="4" id="KW-1185">Reference proteome</keyword>